<evidence type="ECO:0000313" key="2">
    <source>
        <dbReference type="EMBL" id="ARE84745.1"/>
    </source>
</evidence>
<dbReference type="KEGG" id="rmm:ROSMUCSMR3_03283"/>
<dbReference type="Gene3D" id="3.40.30.10">
    <property type="entry name" value="Glutaredoxin"/>
    <property type="match status" value="1"/>
</dbReference>
<organism evidence="2 3">
    <name type="scientific">Roseovarius mucosus</name>
    <dbReference type="NCBI Taxonomy" id="215743"/>
    <lineage>
        <taxon>Bacteria</taxon>
        <taxon>Pseudomonadati</taxon>
        <taxon>Pseudomonadota</taxon>
        <taxon>Alphaproteobacteria</taxon>
        <taxon>Rhodobacterales</taxon>
        <taxon>Roseobacteraceae</taxon>
        <taxon>Roseovarius</taxon>
    </lineage>
</organism>
<dbReference type="SUPFAM" id="SSF52833">
    <property type="entry name" value="Thioredoxin-like"/>
    <property type="match status" value="1"/>
</dbReference>
<dbReference type="GO" id="GO:0004364">
    <property type="term" value="F:glutathione transferase activity"/>
    <property type="evidence" value="ECO:0007669"/>
    <property type="project" value="UniProtKB-EC"/>
</dbReference>
<gene>
    <name evidence="2" type="primary">gst</name>
    <name evidence="2" type="ORF">ROSMUCSMR3_03283</name>
</gene>
<accession>A0A1V0RSX2</accession>
<name>A0A1V0RSX2_9RHOB</name>
<dbReference type="InterPro" id="IPR036249">
    <property type="entry name" value="Thioredoxin-like_sf"/>
</dbReference>
<dbReference type="InterPro" id="IPR004045">
    <property type="entry name" value="Glutathione_S-Trfase_N"/>
</dbReference>
<dbReference type="SUPFAM" id="SSF47616">
    <property type="entry name" value="GST C-terminal domain-like"/>
    <property type="match status" value="1"/>
</dbReference>
<keyword evidence="2" id="KW-0808">Transferase</keyword>
<feature type="domain" description="GST N-terminal" evidence="1">
    <location>
        <begin position="20"/>
        <end position="71"/>
    </location>
</feature>
<protein>
    <submittedName>
        <fullName evidence="2">Glutathione S-transferase GST-4.5</fullName>
        <ecNumber evidence="2">2.5.1.18</ecNumber>
    </submittedName>
</protein>
<dbReference type="OrthoDB" id="7583243at2"/>
<sequence>MPTVYYAPAGCSLVPHIVPKWIGAPYKAVKVRIGSEELLAMNPAGTVPTFREDSGWLLTRAGAILDDLGQKLSEAGLSGGDSIRAKCWSAFLTADLHASFWLIFMPNRHTINKSDAARKATVGAGVKLASQPLGIPNRHLGGRSVIDAYAFQMIRFGAKILQGGLQNFSDVQRLRDRIAAGPAVQKIIAREGRA</sequence>
<dbReference type="RefSeq" id="WP_081507976.1">
    <property type="nucleotide sequence ID" value="NZ_CP020474.1"/>
</dbReference>
<dbReference type="Gene3D" id="1.20.1050.10">
    <property type="match status" value="1"/>
</dbReference>
<reference evidence="2 3" key="1">
    <citation type="submission" date="2017-03" db="EMBL/GenBank/DDBJ databases">
        <title>Genome Sequence of Roseovarius mucosus strain SMR3 Isolated from a culture of the Diatom Skeletonema marinoi.</title>
        <authorList>
            <person name="Topel M."/>
            <person name="Pinder M."/>
            <person name="Johansson O.N."/>
            <person name="Kourtchenko O."/>
            <person name="Godhe A."/>
            <person name="Clarke A.K."/>
        </authorList>
    </citation>
    <scope>NUCLEOTIDE SEQUENCE [LARGE SCALE GENOMIC DNA]</scope>
    <source>
        <strain evidence="2 3">SMR3</strain>
    </source>
</reference>
<dbReference type="AlphaFoldDB" id="A0A1V0RSX2"/>
<dbReference type="EC" id="2.5.1.18" evidence="2"/>
<dbReference type="Pfam" id="PF13417">
    <property type="entry name" value="GST_N_3"/>
    <property type="match status" value="1"/>
</dbReference>
<proteinExistence type="predicted"/>
<evidence type="ECO:0000259" key="1">
    <source>
        <dbReference type="Pfam" id="PF13417"/>
    </source>
</evidence>
<dbReference type="EMBL" id="CP020474">
    <property type="protein sequence ID" value="ARE84745.1"/>
    <property type="molecule type" value="Genomic_DNA"/>
</dbReference>
<dbReference type="InterPro" id="IPR036282">
    <property type="entry name" value="Glutathione-S-Trfase_C_sf"/>
</dbReference>
<dbReference type="CDD" id="cd03057">
    <property type="entry name" value="GST_N_Beta"/>
    <property type="match status" value="1"/>
</dbReference>
<keyword evidence="3" id="KW-1185">Reference proteome</keyword>
<dbReference type="Proteomes" id="UP000192273">
    <property type="component" value="Chromosome"/>
</dbReference>
<evidence type="ECO:0000313" key="3">
    <source>
        <dbReference type="Proteomes" id="UP000192273"/>
    </source>
</evidence>